<dbReference type="Pfam" id="PF07238">
    <property type="entry name" value="PilZ"/>
    <property type="match status" value="1"/>
</dbReference>
<reference evidence="2 3" key="1">
    <citation type="submission" date="2024-09" db="EMBL/GenBank/DDBJ databases">
        <authorList>
            <person name="Sun Q."/>
            <person name="Mori K."/>
        </authorList>
    </citation>
    <scope>NUCLEOTIDE SEQUENCE [LARGE SCALE GENOMIC DNA]</scope>
    <source>
        <strain evidence="2 3">ATCC 51285</strain>
    </source>
</reference>
<evidence type="ECO:0000313" key="3">
    <source>
        <dbReference type="Proteomes" id="UP001589628"/>
    </source>
</evidence>
<keyword evidence="3" id="KW-1185">Reference proteome</keyword>
<dbReference type="InterPro" id="IPR009875">
    <property type="entry name" value="PilZ_domain"/>
</dbReference>
<dbReference type="Gene3D" id="2.40.10.220">
    <property type="entry name" value="predicted glycosyltransferase like domains"/>
    <property type="match status" value="1"/>
</dbReference>
<proteinExistence type="predicted"/>
<comment type="caution">
    <text evidence="2">The sequence shown here is derived from an EMBL/GenBank/DDBJ whole genome shotgun (WGS) entry which is preliminary data.</text>
</comment>
<feature type="domain" description="PilZ" evidence="1">
    <location>
        <begin position="6"/>
        <end position="93"/>
    </location>
</feature>
<sequence length="97" mass="10755">MLGPDDRRNFYRMMINADVRLWSSPGAEPLRGKCLDLSATGMGVEVPIPFELGTELEVRLDSTNQAVPPLQAKTKVVRCQAQANLSYHLGLEVVQML</sequence>
<protein>
    <submittedName>
        <fullName evidence="2">PilZ domain-containing protein</fullName>
    </submittedName>
</protein>
<dbReference type="RefSeq" id="WP_027312921.1">
    <property type="nucleotide sequence ID" value="NZ_JAUESS010000016.1"/>
</dbReference>
<dbReference type="EMBL" id="JBHLZN010000008">
    <property type="protein sequence ID" value="MFB9887990.1"/>
    <property type="molecule type" value="Genomic_DNA"/>
</dbReference>
<gene>
    <name evidence="2" type="ORF">ACFFLH_16360</name>
</gene>
<evidence type="ECO:0000313" key="2">
    <source>
        <dbReference type="EMBL" id="MFB9887990.1"/>
    </source>
</evidence>
<accession>A0ABV5ZFC8</accession>
<name>A0ABV5ZFC8_9GAMM</name>
<dbReference type="SUPFAM" id="SSF141371">
    <property type="entry name" value="PilZ domain-like"/>
    <property type="match status" value="1"/>
</dbReference>
<dbReference type="Proteomes" id="UP001589628">
    <property type="component" value="Unassembled WGS sequence"/>
</dbReference>
<organism evidence="2 3">
    <name type="scientific">Balneatrix alpica</name>
    <dbReference type="NCBI Taxonomy" id="75684"/>
    <lineage>
        <taxon>Bacteria</taxon>
        <taxon>Pseudomonadati</taxon>
        <taxon>Pseudomonadota</taxon>
        <taxon>Gammaproteobacteria</taxon>
        <taxon>Oceanospirillales</taxon>
        <taxon>Balneatrichaceae</taxon>
        <taxon>Balneatrix</taxon>
    </lineage>
</organism>
<evidence type="ECO:0000259" key="1">
    <source>
        <dbReference type="Pfam" id="PF07238"/>
    </source>
</evidence>